<name>A0A6I8PIA8_ORNAN</name>
<dbReference type="Proteomes" id="UP000002279">
    <property type="component" value="Chromosome 18"/>
</dbReference>
<dbReference type="PANTHER" id="PTHR46785">
    <property type="entry name" value="VON WILLEBRAND FACTOR A DOMAIN-CONTAINING PROTEIN 3B"/>
    <property type="match status" value="1"/>
</dbReference>
<evidence type="ECO:0000256" key="1">
    <source>
        <dbReference type="SAM" id="MobiDB-lite"/>
    </source>
</evidence>
<protein>
    <submittedName>
        <fullName evidence="2">Uncharacterized protein</fullName>
    </submittedName>
</protein>
<sequence>RREEGVQSPPSPLFPVAHVSGDTKQVTLVNPQAVDLRGYRREVLRVVRSCQRRLNLIVWKALSQEERDRFDGEGTVTYLDNREAFLEALERLDWPLPREDVTLLEDEIEAGAAYLRQALDLQEAAGKDQLRDRNRGQVRWGGGPSLKSSGRFSRPHGKRVHGGGFLVQPGSVTLPAQRGQSGH</sequence>
<dbReference type="GeneTree" id="ENSGT00940000157237"/>
<dbReference type="Ensembl" id="ENSOANT00000058829.1">
    <property type="protein sequence ID" value="ENSOANP00000053757.1"/>
    <property type="gene ID" value="ENSOANG00000049950.1"/>
</dbReference>
<reference evidence="2" key="3">
    <citation type="submission" date="2025-09" db="UniProtKB">
        <authorList>
            <consortium name="Ensembl"/>
        </authorList>
    </citation>
    <scope>IDENTIFICATION</scope>
    <source>
        <strain evidence="2">Glennie</strain>
    </source>
</reference>
<dbReference type="AlphaFoldDB" id="A0A6I8PIA8"/>
<dbReference type="InParanoid" id="A0A6I8PIA8"/>
<feature type="region of interest" description="Disordered" evidence="1">
    <location>
        <begin position="128"/>
        <end position="183"/>
    </location>
</feature>
<proteinExistence type="predicted"/>
<accession>A0A6I8PIA8</accession>
<reference evidence="2 3" key="1">
    <citation type="journal article" date="2008" name="Nature">
        <title>Genome analysis of the platypus reveals unique signatures of evolution.</title>
        <authorList>
            <person name="Warren W.C."/>
            <person name="Hillier L.W."/>
            <person name="Marshall Graves J.A."/>
            <person name="Birney E."/>
            <person name="Ponting C.P."/>
            <person name="Grutzner F."/>
            <person name="Belov K."/>
            <person name="Miller W."/>
            <person name="Clarke L."/>
            <person name="Chinwalla A.T."/>
            <person name="Yang S.P."/>
            <person name="Heger A."/>
            <person name="Locke D.P."/>
            <person name="Miethke P."/>
            <person name="Waters P.D."/>
            <person name="Veyrunes F."/>
            <person name="Fulton L."/>
            <person name="Fulton B."/>
            <person name="Graves T."/>
            <person name="Wallis J."/>
            <person name="Puente X.S."/>
            <person name="Lopez-Otin C."/>
            <person name="Ordonez G.R."/>
            <person name="Eichler E.E."/>
            <person name="Chen L."/>
            <person name="Cheng Z."/>
            <person name="Deakin J.E."/>
            <person name="Alsop A."/>
            <person name="Thompson K."/>
            <person name="Kirby P."/>
            <person name="Papenfuss A.T."/>
            <person name="Wakefield M.J."/>
            <person name="Olender T."/>
            <person name="Lancet D."/>
            <person name="Huttley G.A."/>
            <person name="Smit A.F."/>
            <person name="Pask A."/>
            <person name="Temple-Smith P."/>
            <person name="Batzer M.A."/>
            <person name="Walker J.A."/>
            <person name="Konkel M.K."/>
            <person name="Harris R.S."/>
            <person name="Whittington C.M."/>
            <person name="Wong E.S."/>
            <person name="Gemmell N.J."/>
            <person name="Buschiazzo E."/>
            <person name="Vargas Jentzsch I.M."/>
            <person name="Merkel A."/>
            <person name="Schmitz J."/>
            <person name="Zemann A."/>
            <person name="Churakov G."/>
            <person name="Kriegs J.O."/>
            <person name="Brosius J."/>
            <person name="Murchison E.P."/>
            <person name="Sachidanandam R."/>
            <person name="Smith C."/>
            <person name="Hannon G.J."/>
            <person name="Tsend-Ayush E."/>
            <person name="McMillan D."/>
            <person name="Attenborough R."/>
            <person name="Rens W."/>
            <person name="Ferguson-Smith M."/>
            <person name="Lefevre C.M."/>
            <person name="Sharp J.A."/>
            <person name="Nicholas K.R."/>
            <person name="Ray D.A."/>
            <person name="Kube M."/>
            <person name="Reinhardt R."/>
            <person name="Pringle T.H."/>
            <person name="Taylor J."/>
            <person name="Jones R.C."/>
            <person name="Nixon B."/>
            <person name="Dacheux J.L."/>
            <person name="Niwa H."/>
            <person name="Sekita Y."/>
            <person name="Huang X."/>
            <person name="Stark A."/>
            <person name="Kheradpour P."/>
            <person name="Kellis M."/>
            <person name="Flicek P."/>
            <person name="Chen Y."/>
            <person name="Webber C."/>
            <person name="Hardison R."/>
            <person name="Nelson J."/>
            <person name="Hallsworth-Pepin K."/>
            <person name="Delehaunty K."/>
            <person name="Markovic C."/>
            <person name="Minx P."/>
            <person name="Feng Y."/>
            <person name="Kremitzki C."/>
            <person name="Mitreva M."/>
            <person name="Glasscock J."/>
            <person name="Wylie T."/>
            <person name="Wohldmann P."/>
            <person name="Thiru P."/>
            <person name="Nhan M.N."/>
            <person name="Pohl C.S."/>
            <person name="Smith S.M."/>
            <person name="Hou S."/>
            <person name="Nefedov M."/>
            <person name="de Jong P.J."/>
            <person name="Renfree M.B."/>
            <person name="Mardis E.R."/>
            <person name="Wilson R.K."/>
        </authorList>
    </citation>
    <scope>NUCLEOTIDE SEQUENCE [LARGE SCALE GENOMIC DNA]</scope>
    <source>
        <strain evidence="2 3">Glennie</strain>
    </source>
</reference>
<dbReference type="PANTHER" id="PTHR46785:SF1">
    <property type="entry name" value="VON WILLEBRAND FACTOR A DOMAIN-CONTAINING PROTEIN 3B"/>
    <property type="match status" value="1"/>
</dbReference>
<dbReference type="OMA" id="QEANWPI"/>
<reference evidence="2" key="2">
    <citation type="submission" date="2025-08" db="UniProtKB">
        <authorList>
            <consortium name="Ensembl"/>
        </authorList>
    </citation>
    <scope>IDENTIFICATION</scope>
    <source>
        <strain evidence="2">Glennie</strain>
    </source>
</reference>
<evidence type="ECO:0000313" key="3">
    <source>
        <dbReference type="Proteomes" id="UP000002279"/>
    </source>
</evidence>
<organism evidence="2 3">
    <name type="scientific">Ornithorhynchus anatinus</name>
    <name type="common">Duckbill platypus</name>
    <dbReference type="NCBI Taxonomy" id="9258"/>
    <lineage>
        <taxon>Eukaryota</taxon>
        <taxon>Metazoa</taxon>
        <taxon>Chordata</taxon>
        <taxon>Craniata</taxon>
        <taxon>Vertebrata</taxon>
        <taxon>Euteleostomi</taxon>
        <taxon>Mammalia</taxon>
        <taxon>Monotremata</taxon>
        <taxon>Ornithorhynchidae</taxon>
        <taxon>Ornithorhynchus</taxon>
    </lineage>
</organism>
<evidence type="ECO:0000313" key="2">
    <source>
        <dbReference type="Ensembl" id="ENSOANP00000053757.1"/>
    </source>
</evidence>
<dbReference type="Bgee" id="ENSOANG00000049950">
    <property type="expression patterns" value="Expressed in testis and 1 other cell type or tissue"/>
</dbReference>
<keyword evidence="3" id="KW-1185">Reference proteome</keyword>